<reference evidence="1" key="1">
    <citation type="journal article" date="2017" name="Science">
        <title>Giant viruses with an expanded complement of translation system components.</title>
        <authorList>
            <person name="Schulz F."/>
            <person name="Yutin N."/>
            <person name="Ivanova N.N."/>
            <person name="Ortega D.R."/>
            <person name="Lee T.K."/>
            <person name="Vierheilig J."/>
            <person name="Daims H."/>
            <person name="Horn M."/>
            <person name="Wagner M."/>
            <person name="Jensen G.J."/>
            <person name="Kyrpides N.C."/>
            <person name="Koonin E.V."/>
            <person name="Woyke T."/>
        </authorList>
    </citation>
    <scope>NUCLEOTIDE SEQUENCE</scope>
    <source>
        <strain evidence="1">HKV1</strain>
    </source>
</reference>
<name>A0A1V0SFX0_9VIRU</name>
<accession>A0A1V0SFX0</accession>
<gene>
    <name evidence="1" type="ORF">Hokovirus_2_153</name>
</gene>
<proteinExistence type="predicted"/>
<organism evidence="1">
    <name type="scientific">Hokovirus HKV1</name>
    <dbReference type="NCBI Taxonomy" id="1977638"/>
    <lineage>
        <taxon>Viruses</taxon>
        <taxon>Varidnaviria</taxon>
        <taxon>Bamfordvirae</taxon>
        <taxon>Nucleocytoviricota</taxon>
        <taxon>Megaviricetes</taxon>
        <taxon>Imitervirales</taxon>
        <taxon>Mimiviridae</taxon>
        <taxon>Klosneuvirinae</taxon>
        <taxon>Hokovirus</taxon>
    </lineage>
</organism>
<protein>
    <submittedName>
        <fullName evidence="1">Uncharacterized protein</fullName>
    </submittedName>
</protein>
<dbReference type="EMBL" id="KY684104">
    <property type="protein sequence ID" value="ARF10626.1"/>
    <property type="molecule type" value="Genomic_DNA"/>
</dbReference>
<evidence type="ECO:0000313" key="1">
    <source>
        <dbReference type="EMBL" id="ARF10626.1"/>
    </source>
</evidence>
<sequence length="677" mass="79698">MSNFLRQYEDARFCFTQELNDDRWAVILKYILLPLFNSRDVKGIVRQIRNSEGEFSDFGVIFSSDKMQNELVDAFTNYAYYGHLITFNNSYQKKFLNKYKSLNNPLIKRIYDKMYKIDTRAPSVSINVDEILLYIANMVNIVGDDFESDTKNIDNSGLVLSARDRYKSVIDHLGKEMKKVHEQINENSFDDDDDDDEYYGGYMMRGGVNLNNQNEAEKFYKRYVMPKNIPIFTKHKPNTYWTNKLRDMAKVPGHSDETGDEEDAIIGLNIEFNKWYRKNVGGNYRYFYITQDASGTDKSIENNDYVPEGKTCGGLELRRDDCNKIMSILASRDPDYIKNQLKTLLEDKDFWQDIKKSIEQSTLHPHIAIEILKRFGFKKVEGEPRICSVTHWLEKIVAKKFLDAAMSIAEKDKFLKTVRSNEKLNKFLTYLVHYINNNPGLLDQNYTVTNDVYHQYNTDDEIPQWIREMGIEARLEYRNATDDKSLESLVRTAGLNYGRNTYTNIREMRDNIIRYLTQILPQYNQAMYGGNPIIGIKLPYVDISREFNNENCHKFYSDMFKRLLAQAERRNMKITTKDHNYIEAQLKNLRIYQQKLHQILTKFAKIVIENNNRNDKTQMIDINAYITKLDERLDKTYAQQEKIRNSMYKILNSSAFARELNKLTSKQRYESIDAAFE</sequence>